<accession>A0A5M8F9S9</accession>
<evidence type="ECO:0000313" key="4">
    <source>
        <dbReference type="Proteomes" id="UP000323909"/>
    </source>
</evidence>
<evidence type="ECO:0000256" key="1">
    <source>
        <dbReference type="SAM" id="MobiDB-lite"/>
    </source>
</evidence>
<comment type="caution">
    <text evidence="3">The sequence shown here is derived from an EMBL/GenBank/DDBJ whole genome shotgun (WGS) entry which is preliminary data.</text>
</comment>
<dbReference type="Proteomes" id="UP000323909">
    <property type="component" value="Unassembled WGS sequence"/>
</dbReference>
<dbReference type="RefSeq" id="WP_150054099.1">
    <property type="nucleotide sequence ID" value="NZ_VWXT01000128.1"/>
</dbReference>
<organism evidence="3 4">
    <name type="scientific">Pseudomonas veronii</name>
    <dbReference type="NCBI Taxonomy" id="76761"/>
    <lineage>
        <taxon>Bacteria</taxon>
        <taxon>Pseudomonadati</taxon>
        <taxon>Pseudomonadota</taxon>
        <taxon>Gammaproteobacteria</taxon>
        <taxon>Pseudomonadales</taxon>
        <taxon>Pseudomonadaceae</taxon>
        <taxon>Pseudomonas</taxon>
    </lineage>
</organism>
<reference evidence="3 4" key="1">
    <citation type="submission" date="2019-09" db="EMBL/GenBank/DDBJ databases">
        <title>Genomic sequencing of 4 copper resistant soil isolates.</title>
        <authorList>
            <person name="Havryliuk O."/>
        </authorList>
    </citation>
    <scope>NUCLEOTIDE SEQUENCE [LARGE SCALE GENOMIC DNA]</scope>
    <source>
        <strain evidence="3 4">UKR4</strain>
    </source>
</reference>
<sequence length="163" mass="18080">MKLPLYLRVLLLLTLIGCAWLFWEDTVDSPETPSTPAIARAVETPSAPVATPTPDEVEGLDLFPAQTWTPPPPPTPVDTSPPQPPPLPFSVSAQWRYENQPKIVVLRGNGRQYTLCHRCAVPGHIEPGKMLDAHYRLDKLTDTAVVLTFMPLKHASTLRLDKQ</sequence>
<keyword evidence="2" id="KW-0812">Transmembrane</keyword>
<feature type="transmembrane region" description="Helical" evidence="2">
    <location>
        <begin position="5"/>
        <end position="23"/>
    </location>
</feature>
<keyword evidence="2" id="KW-1133">Transmembrane helix</keyword>
<evidence type="ECO:0000256" key="2">
    <source>
        <dbReference type="SAM" id="Phobius"/>
    </source>
</evidence>
<gene>
    <name evidence="3" type="ORF">F3K53_09850</name>
</gene>
<name>A0A5M8F9S9_PSEVE</name>
<dbReference type="AlphaFoldDB" id="A0A5M8F9S9"/>
<proteinExistence type="predicted"/>
<dbReference type="EMBL" id="VWXT01000128">
    <property type="protein sequence ID" value="KAA6181618.1"/>
    <property type="molecule type" value="Genomic_DNA"/>
</dbReference>
<feature type="compositionally biased region" description="Pro residues" evidence="1">
    <location>
        <begin position="69"/>
        <end position="83"/>
    </location>
</feature>
<evidence type="ECO:0000313" key="3">
    <source>
        <dbReference type="EMBL" id="KAA6181618.1"/>
    </source>
</evidence>
<feature type="region of interest" description="Disordered" evidence="1">
    <location>
        <begin position="63"/>
        <end position="83"/>
    </location>
</feature>
<protein>
    <submittedName>
        <fullName evidence="3">Uncharacterized protein</fullName>
    </submittedName>
</protein>
<keyword evidence="2" id="KW-0472">Membrane</keyword>